<dbReference type="Gene3D" id="2.60.40.1170">
    <property type="entry name" value="Mu homology domain, subdomain B"/>
    <property type="match status" value="1"/>
</dbReference>
<dbReference type="STRING" id="36745.CLSAP_25220"/>
<dbReference type="EMBL" id="CP004121">
    <property type="protein sequence ID" value="AGF56899.1"/>
    <property type="molecule type" value="Genomic_DNA"/>
</dbReference>
<sequence length="86" mass="8948">MLIVKDLWIGDNFTYTLVITNTGTKTAKSVVVNDAAPNHIDFNVSGVTTTQGTVDSSSTSKNIIVNAGDILPGGTVTIKIPSTIIA</sequence>
<dbReference type="AlphaFoldDB" id="M1MG55"/>
<feature type="domain" description="DUF11" evidence="1">
    <location>
        <begin position="9"/>
        <end position="84"/>
    </location>
</feature>
<organism evidence="2 3">
    <name type="scientific">Clostridium saccharoperbutylacetonicum N1-4(HMT)</name>
    <dbReference type="NCBI Taxonomy" id="931276"/>
    <lineage>
        <taxon>Bacteria</taxon>
        <taxon>Bacillati</taxon>
        <taxon>Bacillota</taxon>
        <taxon>Clostridia</taxon>
        <taxon>Eubacteriales</taxon>
        <taxon>Clostridiaceae</taxon>
        <taxon>Clostridium</taxon>
    </lineage>
</organism>
<dbReference type="InterPro" id="IPR047589">
    <property type="entry name" value="DUF11_rpt"/>
</dbReference>
<proteinExistence type="predicted"/>
<dbReference type="Pfam" id="PF01345">
    <property type="entry name" value="DUF11"/>
    <property type="match status" value="1"/>
</dbReference>
<evidence type="ECO:0000259" key="1">
    <source>
        <dbReference type="Pfam" id="PF01345"/>
    </source>
</evidence>
<gene>
    <name evidence="2" type="ORF">Cspa_c31380</name>
</gene>
<dbReference type="Proteomes" id="UP000011728">
    <property type="component" value="Chromosome"/>
</dbReference>
<keyword evidence="3" id="KW-1185">Reference proteome</keyword>
<dbReference type="NCBIfam" id="TIGR01451">
    <property type="entry name" value="B_ant_repeat"/>
    <property type="match status" value="1"/>
</dbReference>
<dbReference type="HOGENOM" id="CLU_2492402_0_0_9"/>
<accession>M1MG55</accession>
<dbReference type="PATRIC" id="fig|931276.5.peg.3161"/>
<name>M1MG55_9CLOT</name>
<dbReference type="KEGG" id="csr:Cspa_c31380"/>
<evidence type="ECO:0000313" key="2">
    <source>
        <dbReference type="EMBL" id="AGF56899.1"/>
    </source>
</evidence>
<protein>
    <recommendedName>
        <fullName evidence="1">DUF11 domain-containing protein</fullName>
    </recommendedName>
</protein>
<evidence type="ECO:0000313" key="3">
    <source>
        <dbReference type="Proteomes" id="UP000011728"/>
    </source>
</evidence>
<reference evidence="2 3" key="1">
    <citation type="submission" date="2013-02" db="EMBL/GenBank/DDBJ databases">
        <title>Genome sequence of Clostridium saccharoperbutylacetonicum N1-4(HMT).</title>
        <authorList>
            <person name="Poehlein A."/>
            <person name="Daniel R."/>
        </authorList>
    </citation>
    <scope>NUCLEOTIDE SEQUENCE [LARGE SCALE GENOMIC DNA]</scope>
    <source>
        <strain evidence="3">N1-4(HMT)</strain>
    </source>
</reference>
<dbReference type="InterPro" id="IPR001434">
    <property type="entry name" value="OmcB-like_DUF11"/>
</dbReference>